<proteinExistence type="predicted"/>
<dbReference type="EMBL" id="JAYGGQ010000017">
    <property type="protein sequence ID" value="MEA5456793.1"/>
    <property type="molecule type" value="Genomic_DNA"/>
</dbReference>
<dbReference type="InterPro" id="IPR011010">
    <property type="entry name" value="DNA_brk_join_enz"/>
</dbReference>
<accession>A0ABU5TAT6</accession>
<evidence type="ECO:0000313" key="2">
    <source>
        <dbReference type="EMBL" id="MEA5456793.1"/>
    </source>
</evidence>
<dbReference type="InterPro" id="IPR013762">
    <property type="entry name" value="Integrase-like_cat_sf"/>
</dbReference>
<keyword evidence="3" id="KW-1185">Reference proteome</keyword>
<evidence type="ECO:0000256" key="1">
    <source>
        <dbReference type="ARBA" id="ARBA00023172"/>
    </source>
</evidence>
<gene>
    <name evidence="2" type="ORF">SPF06_18880</name>
</gene>
<dbReference type="RefSeq" id="WP_323280699.1">
    <property type="nucleotide sequence ID" value="NZ_JAYGGQ010000017.1"/>
</dbReference>
<dbReference type="Proteomes" id="UP001304769">
    <property type="component" value="Unassembled WGS sequence"/>
</dbReference>
<organism evidence="2 3">
    <name type="scientific">Sinomonas terricola</name>
    <dbReference type="NCBI Taxonomy" id="3110330"/>
    <lineage>
        <taxon>Bacteria</taxon>
        <taxon>Bacillati</taxon>
        <taxon>Actinomycetota</taxon>
        <taxon>Actinomycetes</taxon>
        <taxon>Micrococcales</taxon>
        <taxon>Micrococcaceae</taxon>
        <taxon>Sinomonas</taxon>
    </lineage>
</organism>
<evidence type="ECO:0000313" key="3">
    <source>
        <dbReference type="Proteomes" id="UP001304769"/>
    </source>
</evidence>
<name>A0ABU5TAT6_9MICC</name>
<reference evidence="2 3" key="1">
    <citation type="submission" date="2023-12" db="EMBL/GenBank/DDBJ databases">
        <title>Sinomonas terricola sp. nov, isolated from litchi orchard soil in Guangdong, PR China.</title>
        <authorList>
            <person name="Jiaxin W."/>
            <person name="Yang Z."/>
            <person name="Honghui Z."/>
        </authorList>
    </citation>
    <scope>NUCLEOTIDE SEQUENCE [LARGE SCALE GENOMIC DNA]</scope>
    <source>
        <strain evidence="2 3">JGH33</strain>
    </source>
</reference>
<keyword evidence="1" id="KW-0233">DNA recombination</keyword>
<dbReference type="SUPFAM" id="SSF56349">
    <property type="entry name" value="DNA breaking-rejoining enzymes"/>
    <property type="match status" value="1"/>
</dbReference>
<protein>
    <recommendedName>
        <fullName evidence="4">Integrase</fullName>
    </recommendedName>
</protein>
<evidence type="ECO:0008006" key="4">
    <source>
        <dbReference type="Google" id="ProtNLM"/>
    </source>
</evidence>
<sequence>MTYNLSQRASDIDENVVVLSQRTLRPDSKNAALSRFKDAVWDLTPGIFEDHAQKYSINFALFPPAWERAVKSYVWILINEEAQRPIQGGPSAPAQLALSTIARLPTHVRRLIVWFEEHGYSSLQRAIPKVLDRLLAEMGEAGLSFTQKRQIITETRRLWAYRDVVPAQLRLPESSPWQEETAGNLLSQRSRKPGNLTARIGDETLVPLLWWALRFVEDFAPDITAVYREYCALLSSGHRHMPAGAREAPTPGARKPVLRATLERLRGLGLGLPGQPDFGGKLVVNWTHLARLTGYLGHTHAVWDREIVEESGLHIEPKSYLTTRCTAQLDGRLWHGPFIDWEDAIPLALHLQTACFIVISYLSGMRPGEVLNLRRGCHSVNPRTKLDELRGKRWKSTRNIEGTKIPEGQHRENPWIVQPLTAKAIDVLEGLHDMDLLFPRTLRPQAVRWANHRTDGRAGNGQTSPKTTGDIGHFTRWVNEYCARHQRKDTIPEDPDGRVTPTRFRRTLAWHIVRRPRGLVAAAIQYGHVSDLVTQGYSGSYQSGFPNELAMERWLERIEGIADVDSYLEGGGHVSGPAAQKLRERTRHATAKFAGRTIPTGRQADKLLKDPVLQVFKGDGIHCVFDLLSALCTREADGPNLGACQSACTNIARTDTDILEVKATRAQVCEDRFAPPIRYERGRQITDRLTRIIHDHEDGQR</sequence>
<dbReference type="Gene3D" id="1.10.443.10">
    <property type="entry name" value="Intergrase catalytic core"/>
    <property type="match status" value="1"/>
</dbReference>
<comment type="caution">
    <text evidence="2">The sequence shown here is derived from an EMBL/GenBank/DDBJ whole genome shotgun (WGS) entry which is preliminary data.</text>
</comment>